<dbReference type="AlphaFoldDB" id="A0A9N9JZF3"/>
<name>A0A9N9JZF3_9GLOM</name>
<dbReference type="OrthoDB" id="10530291at2759"/>
<comment type="caution">
    <text evidence="1">The sequence shown here is derived from an EMBL/GenBank/DDBJ whole genome shotgun (WGS) entry which is preliminary data.</text>
</comment>
<dbReference type="EMBL" id="CAJVPZ010070075">
    <property type="protein sequence ID" value="CAG8799520.1"/>
    <property type="molecule type" value="Genomic_DNA"/>
</dbReference>
<keyword evidence="2" id="KW-1185">Reference proteome</keyword>
<dbReference type="Proteomes" id="UP000789396">
    <property type="component" value="Unassembled WGS sequence"/>
</dbReference>
<organism evidence="1 2">
    <name type="scientific">Racocetra fulgida</name>
    <dbReference type="NCBI Taxonomy" id="60492"/>
    <lineage>
        <taxon>Eukaryota</taxon>
        <taxon>Fungi</taxon>
        <taxon>Fungi incertae sedis</taxon>
        <taxon>Mucoromycota</taxon>
        <taxon>Glomeromycotina</taxon>
        <taxon>Glomeromycetes</taxon>
        <taxon>Diversisporales</taxon>
        <taxon>Gigasporaceae</taxon>
        <taxon>Racocetra</taxon>
    </lineage>
</organism>
<sequence>MAANDYIQINNNLEAEEVTNNEAAIIEEICHQLNFSNNDKD</sequence>
<gene>
    <name evidence="1" type="ORF">RFULGI_LOCUS17581</name>
</gene>
<feature type="non-terminal residue" evidence="1">
    <location>
        <position position="41"/>
    </location>
</feature>
<protein>
    <submittedName>
        <fullName evidence="1">16755_t:CDS:1</fullName>
    </submittedName>
</protein>
<proteinExistence type="predicted"/>
<feature type="non-terminal residue" evidence="1">
    <location>
        <position position="1"/>
    </location>
</feature>
<evidence type="ECO:0000313" key="2">
    <source>
        <dbReference type="Proteomes" id="UP000789396"/>
    </source>
</evidence>
<evidence type="ECO:0000313" key="1">
    <source>
        <dbReference type="EMBL" id="CAG8799520.1"/>
    </source>
</evidence>
<reference evidence="1" key="1">
    <citation type="submission" date="2021-06" db="EMBL/GenBank/DDBJ databases">
        <authorList>
            <person name="Kallberg Y."/>
            <person name="Tangrot J."/>
            <person name="Rosling A."/>
        </authorList>
    </citation>
    <scope>NUCLEOTIDE SEQUENCE</scope>
    <source>
        <strain evidence="1">IN212</strain>
    </source>
</reference>
<accession>A0A9N9JZF3</accession>